<dbReference type="AlphaFoldDB" id="A0A1Q9E9R9"/>
<name>A0A1Q9E9R9_SYMMI</name>
<comment type="caution">
    <text evidence="2">The sequence shown here is derived from an EMBL/GenBank/DDBJ whole genome shotgun (WGS) entry which is preliminary data.</text>
</comment>
<evidence type="ECO:0000313" key="3">
    <source>
        <dbReference type="Proteomes" id="UP000186817"/>
    </source>
</evidence>
<dbReference type="EMBL" id="LSRX01000217">
    <property type="protein sequence ID" value="OLQ04166.1"/>
    <property type="molecule type" value="Genomic_DNA"/>
</dbReference>
<proteinExistence type="predicted"/>
<dbReference type="Proteomes" id="UP000186817">
    <property type="component" value="Unassembled WGS sequence"/>
</dbReference>
<protein>
    <submittedName>
        <fullName evidence="2">Uncharacterized protein</fullName>
    </submittedName>
</protein>
<organism evidence="2 3">
    <name type="scientific">Symbiodinium microadriaticum</name>
    <name type="common">Dinoflagellate</name>
    <name type="synonym">Zooxanthella microadriatica</name>
    <dbReference type="NCBI Taxonomy" id="2951"/>
    <lineage>
        <taxon>Eukaryota</taxon>
        <taxon>Sar</taxon>
        <taxon>Alveolata</taxon>
        <taxon>Dinophyceae</taxon>
        <taxon>Suessiales</taxon>
        <taxon>Symbiodiniaceae</taxon>
        <taxon>Symbiodinium</taxon>
    </lineage>
</organism>
<reference evidence="2 3" key="1">
    <citation type="submission" date="2016-02" db="EMBL/GenBank/DDBJ databases">
        <title>Genome analysis of coral dinoflagellate symbionts highlights evolutionary adaptations to a symbiotic lifestyle.</title>
        <authorList>
            <person name="Aranda M."/>
            <person name="Li Y."/>
            <person name="Liew Y.J."/>
            <person name="Baumgarten S."/>
            <person name="Simakov O."/>
            <person name="Wilson M."/>
            <person name="Piel J."/>
            <person name="Ashoor H."/>
            <person name="Bougouffa S."/>
            <person name="Bajic V.B."/>
            <person name="Ryu T."/>
            <person name="Ravasi T."/>
            <person name="Bayer T."/>
            <person name="Micklem G."/>
            <person name="Kim H."/>
            <person name="Bhak J."/>
            <person name="Lajeunesse T.C."/>
            <person name="Voolstra C.R."/>
        </authorList>
    </citation>
    <scope>NUCLEOTIDE SEQUENCE [LARGE SCALE GENOMIC DNA]</scope>
    <source>
        <strain evidence="2 3">CCMP2467</strain>
    </source>
</reference>
<sequence length="163" mass="17289">MEGLAVPAWRGPEGGAASAVRQNNGAETGDSIIRRTNSDDYDQTVGTCKGAPPPSRSEMKEKRLDDIEAGTDCKHDKSLDAIIGKNHSIDYQTPRDSSQAPMSSQERGHLFLLKILGTSPGSVVELAGVGAGEVEVACGWRGLAPMDLSQQPSQVEASWLTIV</sequence>
<evidence type="ECO:0000313" key="2">
    <source>
        <dbReference type="EMBL" id="OLQ04166.1"/>
    </source>
</evidence>
<gene>
    <name evidence="2" type="ORF">AK812_SmicGene12774</name>
</gene>
<keyword evidence="3" id="KW-1185">Reference proteome</keyword>
<evidence type="ECO:0000256" key="1">
    <source>
        <dbReference type="SAM" id="MobiDB-lite"/>
    </source>
</evidence>
<feature type="region of interest" description="Disordered" evidence="1">
    <location>
        <begin position="1"/>
        <end position="60"/>
    </location>
</feature>
<accession>A0A1Q9E9R9</accession>